<evidence type="ECO:0000313" key="2">
    <source>
        <dbReference type="Proteomes" id="UP000594468"/>
    </source>
</evidence>
<organism evidence="1 2">
    <name type="scientific">Phototrophicus methaneseepsis</name>
    <dbReference type="NCBI Taxonomy" id="2710758"/>
    <lineage>
        <taxon>Bacteria</taxon>
        <taxon>Bacillati</taxon>
        <taxon>Chloroflexota</taxon>
        <taxon>Candidatus Thermofontia</taxon>
        <taxon>Phototrophicales</taxon>
        <taxon>Phototrophicaceae</taxon>
        <taxon>Phototrophicus</taxon>
    </lineage>
</organism>
<dbReference type="KEGG" id="pmet:G4Y79_17900"/>
<keyword evidence="2" id="KW-1185">Reference proteome</keyword>
<protein>
    <submittedName>
        <fullName evidence="1">Uncharacterized protein</fullName>
    </submittedName>
</protein>
<dbReference type="RefSeq" id="WP_195169620.1">
    <property type="nucleotide sequence ID" value="NZ_CP062983.1"/>
</dbReference>
<accession>A0A7S8E756</accession>
<dbReference type="AlphaFoldDB" id="A0A7S8E756"/>
<evidence type="ECO:0000313" key="1">
    <source>
        <dbReference type="EMBL" id="QPC81548.1"/>
    </source>
</evidence>
<name>A0A7S8E756_9CHLR</name>
<sequence>MTRWADGIYDSDAALDYFSTITDWLERELAYWLSPENVQHHSRWVAEVMSVIELILLFERYHKGSEDYVCDRRAVQRWRTIFFDIWDDEWDVVAKNDFPHNRQAFREKERATIALLFDYLENKALYLEDDDLADQTRLPKVPLPRYSKYKWYTDFGQATIKTGQVIQDLIKYLEQTIIYYHSPEKWALVISTGMEEAWVAVDLLGFITETYELSPGVYSQTVEAWYATAVENCNTSKETRSTDWIESDPYFQNVKRAYDKLEAIAKKYKPMV</sequence>
<dbReference type="Proteomes" id="UP000594468">
    <property type="component" value="Chromosome"/>
</dbReference>
<gene>
    <name evidence="1" type="ORF">G4Y79_17900</name>
</gene>
<dbReference type="EMBL" id="CP062983">
    <property type="protein sequence ID" value="QPC81548.1"/>
    <property type="molecule type" value="Genomic_DNA"/>
</dbReference>
<reference evidence="1 2" key="1">
    <citation type="submission" date="2020-02" db="EMBL/GenBank/DDBJ databases">
        <authorList>
            <person name="Zheng R.K."/>
            <person name="Sun C.M."/>
        </authorList>
    </citation>
    <scope>NUCLEOTIDE SEQUENCE [LARGE SCALE GENOMIC DNA]</scope>
    <source>
        <strain evidence="2">rifampicinis</strain>
    </source>
</reference>
<proteinExistence type="predicted"/>